<comment type="caution">
    <text evidence="2">The sequence shown here is derived from an EMBL/GenBank/DDBJ whole genome shotgun (WGS) entry which is preliminary data.</text>
</comment>
<dbReference type="SUPFAM" id="SSF52540">
    <property type="entry name" value="P-loop containing nucleoside triphosphate hydrolases"/>
    <property type="match status" value="1"/>
</dbReference>
<dbReference type="Pfam" id="PF13614">
    <property type="entry name" value="AAA_31"/>
    <property type="match status" value="1"/>
</dbReference>
<dbReference type="Proteomes" id="UP000617979">
    <property type="component" value="Unassembled WGS sequence"/>
</dbReference>
<accession>A0ABQ1H3U7</accession>
<gene>
    <name evidence="2" type="ORF">GCM10007416_33840</name>
</gene>
<dbReference type="CDD" id="cd02042">
    <property type="entry name" value="ParAB_family"/>
    <property type="match status" value="1"/>
</dbReference>
<keyword evidence="3" id="KW-1185">Reference proteome</keyword>
<dbReference type="PANTHER" id="PTHR13696:SF99">
    <property type="entry name" value="COBYRINIC ACID AC-DIAMIDE SYNTHASE"/>
    <property type="match status" value="1"/>
</dbReference>
<dbReference type="EMBL" id="BMEX01000027">
    <property type="protein sequence ID" value="GGA57873.1"/>
    <property type="molecule type" value="Genomic_DNA"/>
</dbReference>
<evidence type="ECO:0000259" key="1">
    <source>
        <dbReference type="Pfam" id="PF13614"/>
    </source>
</evidence>
<evidence type="ECO:0000313" key="2">
    <source>
        <dbReference type="EMBL" id="GGA57873.1"/>
    </source>
</evidence>
<dbReference type="RefSeq" id="WP_188433665.1">
    <property type="nucleotide sequence ID" value="NZ_BMEX01000027.1"/>
</dbReference>
<dbReference type="InterPro" id="IPR025669">
    <property type="entry name" value="AAA_dom"/>
</dbReference>
<feature type="domain" description="AAA" evidence="1">
    <location>
        <begin position="1"/>
        <end position="182"/>
    </location>
</feature>
<organism evidence="2 3">
    <name type="scientific">Kroppenstedtia guangzhouensis</name>
    <dbReference type="NCBI Taxonomy" id="1274356"/>
    <lineage>
        <taxon>Bacteria</taxon>
        <taxon>Bacillati</taxon>
        <taxon>Bacillota</taxon>
        <taxon>Bacilli</taxon>
        <taxon>Bacillales</taxon>
        <taxon>Thermoactinomycetaceae</taxon>
        <taxon>Kroppenstedtia</taxon>
    </lineage>
</organism>
<dbReference type="InterPro" id="IPR050678">
    <property type="entry name" value="DNA_Partitioning_ATPase"/>
</dbReference>
<name>A0ABQ1H3U7_9BACL</name>
<evidence type="ECO:0000313" key="3">
    <source>
        <dbReference type="Proteomes" id="UP000617979"/>
    </source>
</evidence>
<proteinExistence type="predicted"/>
<dbReference type="Gene3D" id="3.40.50.300">
    <property type="entry name" value="P-loop containing nucleotide triphosphate hydrolases"/>
    <property type="match status" value="1"/>
</dbReference>
<dbReference type="InterPro" id="IPR027417">
    <property type="entry name" value="P-loop_NTPase"/>
</dbReference>
<reference evidence="3" key="1">
    <citation type="journal article" date="2019" name="Int. J. Syst. Evol. Microbiol.">
        <title>The Global Catalogue of Microorganisms (GCM) 10K type strain sequencing project: providing services to taxonomists for standard genome sequencing and annotation.</title>
        <authorList>
            <consortium name="The Broad Institute Genomics Platform"/>
            <consortium name="The Broad Institute Genome Sequencing Center for Infectious Disease"/>
            <person name="Wu L."/>
            <person name="Ma J."/>
        </authorList>
    </citation>
    <scope>NUCLEOTIDE SEQUENCE [LARGE SCALE GENOMIC DNA]</scope>
    <source>
        <strain evidence="3">CGMCC 1.12404</strain>
    </source>
</reference>
<dbReference type="PANTHER" id="PTHR13696">
    <property type="entry name" value="P-LOOP CONTAINING NUCLEOSIDE TRIPHOSPHATE HYDROLASE"/>
    <property type="match status" value="1"/>
</dbReference>
<sequence>MKTITFIVQKGGSGKTMTSGVIAFLLAQKYKVLAIDMDGQGNLTEMLTQKEDIYDDDIYEKTALEACLAEDVRQYRLHMGDYFPEMENLDLVPANDLLSRLPKKLYKKYSLNDSDPRPLQALKKSLAPVADEYDYCIIDTPPSLGETTLNAIIAADGAVIMFECSKFAHSALGRCISVLDEGRRMNPGLQLLGILPALIDGRRWDHEDLLELVREEFPIIMEKTFPQLMPESMYSHVVFDSIVKRLADTGRLPVEGLSEENPKLISGVAPYQPVLVELMARLAGPDAFAKYRSRLEVAVSLEKNKGE</sequence>
<protein>
    <submittedName>
        <fullName evidence="2">Chromosome partitioning protein ParA</fullName>
    </submittedName>
</protein>